<organism evidence="2 3">
    <name type="scientific">Aquipseudomonas alcaligenes</name>
    <name type="common">Pseudomonas alcaligenes</name>
    <dbReference type="NCBI Taxonomy" id="43263"/>
    <lineage>
        <taxon>Bacteria</taxon>
        <taxon>Pseudomonadati</taxon>
        <taxon>Pseudomonadota</taxon>
        <taxon>Gammaproteobacteria</taxon>
        <taxon>Pseudomonadales</taxon>
        <taxon>Pseudomonadaceae</taxon>
        <taxon>Aquipseudomonas</taxon>
    </lineage>
</organism>
<feature type="transmembrane region" description="Helical" evidence="1">
    <location>
        <begin position="236"/>
        <end position="257"/>
    </location>
</feature>
<accession>A0A1N6XB40</accession>
<feature type="transmembrane region" description="Helical" evidence="1">
    <location>
        <begin position="87"/>
        <end position="112"/>
    </location>
</feature>
<keyword evidence="1" id="KW-0812">Transmembrane</keyword>
<feature type="transmembrane region" description="Helical" evidence="1">
    <location>
        <begin position="124"/>
        <end position="143"/>
    </location>
</feature>
<proteinExistence type="predicted"/>
<keyword evidence="1" id="KW-1133">Transmembrane helix</keyword>
<dbReference type="RefSeq" id="WP_076429323.1">
    <property type="nucleotide sequence ID" value="NZ_FTMP01000012.1"/>
</dbReference>
<name>A0A1N6XB40_AQUAC</name>
<dbReference type="Proteomes" id="UP000185841">
    <property type="component" value="Unassembled WGS sequence"/>
</dbReference>
<protein>
    <submittedName>
        <fullName evidence="2">Uncharacterized protein</fullName>
    </submittedName>
</protein>
<feature type="transmembrane region" description="Helical" evidence="1">
    <location>
        <begin position="180"/>
        <end position="201"/>
    </location>
</feature>
<keyword evidence="1" id="KW-0472">Membrane</keyword>
<feature type="transmembrane region" description="Helical" evidence="1">
    <location>
        <begin position="47"/>
        <end position="66"/>
    </location>
</feature>
<evidence type="ECO:0000313" key="3">
    <source>
        <dbReference type="Proteomes" id="UP000185841"/>
    </source>
</evidence>
<evidence type="ECO:0000256" key="1">
    <source>
        <dbReference type="SAM" id="Phobius"/>
    </source>
</evidence>
<evidence type="ECO:0000313" key="2">
    <source>
        <dbReference type="EMBL" id="SIQ99578.1"/>
    </source>
</evidence>
<sequence>MIELFLALLLVPSLVIYLWEKFVSRLSTMSWAVYRATGLIGTPVHEMAHALACLIFGLRITSMSLYSPNTITGSMGFVRFSYSPGNLRHALGMAVQGIAPLIVGSLAVVLGLGIQNEVAAPSQGVLGIAVWLGQVASVTLDALTEMVLRGLIEALAAALLLMVAVHAIPSWADIKIGLKGLVLLLILGGSLVVGLEAMWASGASLLGRDAGDYLMRAAAAVEWALIWALFGAVSVVTLAITASVIFILVPSSVWYCWDWIRGARGHV</sequence>
<reference evidence="2 3" key="1">
    <citation type="submission" date="2017-01" db="EMBL/GenBank/DDBJ databases">
        <authorList>
            <person name="Mah S.A."/>
            <person name="Swanson W.J."/>
            <person name="Moy G.W."/>
            <person name="Vacquier V.D."/>
        </authorList>
    </citation>
    <scope>NUCLEOTIDE SEQUENCE [LARGE SCALE GENOMIC DNA]</scope>
    <source>
        <strain evidence="2 3">RU36E</strain>
    </source>
</reference>
<gene>
    <name evidence="2" type="ORF">SAMN05878282_11269</name>
</gene>
<dbReference type="EMBL" id="FTMP01000012">
    <property type="protein sequence ID" value="SIQ99578.1"/>
    <property type="molecule type" value="Genomic_DNA"/>
</dbReference>
<dbReference type="AlphaFoldDB" id="A0A1N6XB40"/>
<feature type="transmembrane region" description="Helical" evidence="1">
    <location>
        <begin position="150"/>
        <end position="168"/>
    </location>
</feature>